<organism evidence="2 3">
    <name type="scientific">Aquimarina aggregata</name>
    <dbReference type="NCBI Taxonomy" id="1642818"/>
    <lineage>
        <taxon>Bacteria</taxon>
        <taxon>Pseudomonadati</taxon>
        <taxon>Bacteroidota</taxon>
        <taxon>Flavobacteriia</taxon>
        <taxon>Flavobacteriales</taxon>
        <taxon>Flavobacteriaceae</taxon>
        <taxon>Aquimarina</taxon>
    </lineage>
</organism>
<evidence type="ECO:0000256" key="1">
    <source>
        <dbReference type="SAM" id="Phobius"/>
    </source>
</evidence>
<dbReference type="Proteomes" id="UP000076715">
    <property type="component" value="Unassembled WGS sequence"/>
</dbReference>
<sequence>MESVICKQEKALKGKILTTIVLVFSFLFLFNETEPFLPRIILFFVTLIIFGFSISFKISKDFRNKKVYSCFGIPFFAVDLNLEFPDYISVFSASFKLNNEWSTVSALGTSEKHDRIVIRFFRNNKHHTVYKTKRYDDAVKIANKLGKMLNVEIHDAIKE</sequence>
<keyword evidence="3" id="KW-1185">Reference proteome</keyword>
<keyword evidence="1" id="KW-0472">Membrane</keyword>
<comment type="caution">
    <text evidence="2">The sequence shown here is derived from an EMBL/GenBank/DDBJ whole genome shotgun (WGS) entry which is preliminary data.</text>
</comment>
<evidence type="ECO:0000313" key="2">
    <source>
        <dbReference type="EMBL" id="KZS39544.1"/>
    </source>
</evidence>
<dbReference type="OrthoDB" id="1161417at2"/>
<proteinExistence type="predicted"/>
<dbReference type="RefSeq" id="WP_066315097.1">
    <property type="nucleotide sequence ID" value="NZ_LQRT01000024.1"/>
</dbReference>
<protein>
    <submittedName>
        <fullName evidence="2">Uncharacterized protein</fullName>
    </submittedName>
</protein>
<accession>A0A162CMV1</accession>
<keyword evidence="1" id="KW-0812">Transmembrane</keyword>
<dbReference type="AlphaFoldDB" id="A0A162CMV1"/>
<evidence type="ECO:0000313" key="3">
    <source>
        <dbReference type="Proteomes" id="UP000076715"/>
    </source>
</evidence>
<name>A0A162CMV1_9FLAO</name>
<keyword evidence="1" id="KW-1133">Transmembrane helix</keyword>
<dbReference type="STRING" id="1642818.AWE51_07765"/>
<gene>
    <name evidence="2" type="ORF">AWE51_07765</name>
</gene>
<reference evidence="2 3" key="1">
    <citation type="submission" date="2016-01" db="EMBL/GenBank/DDBJ databases">
        <title>The draft genome sequence of Aquimarina sp. RZW4-3-2.</title>
        <authorList>
            <person name="Wang Y."/>
        </authorList>
    </citation>
    <scope>NUCLEOTIDE SEQUENCE [LARGE SCALE GENOMIC DNA]</scope>
    <source>
        <strain evidence="2 3">RZW4-3-2</strain>
    </source>
</reference>
<feature type="transmembrane region" description="Helical" evidence="1">
    <location>
        <begin position="36"/>
        <end position="56"/>
    </location>
</feature>
<dbReference type="EMBL" id="LQRT01000024">
    <property type="protein sequence ID" value="KZS39544.1"/>
    <property type="molecule type" value="Genomic_DNA"/>
</dbReference>
<feature type="transmembrane region" description="Helical" evidence="1">
    <location>
        <begin position="12"/>
        <end position="30"/>
    </location>
</feature>